<dbReference type="AlphaFoldDB" id="A0A2S0N9H4"/>
<reference evidence="5 6" key="1">
    <citation type="submission" date="2018-03" db="EMBL/GenBank/DDBJ databases">
        <title>Genome sequencing of Phreatobacter sp.</title>
        <authorList>
            <person name="Kim S.-J."/>
            <person name="Heo J."/>
            <person name="Kwon S.-W."/>
        </authorList>
    </citation>
    <scope>NUCLEOTIDE SEQUENCE [LARGE SCALE GENOMIC DNA]</scope>
    <source>
        <strain evidence="5 6">S-12</strain>
    </source>
</reference>
<feature type="region of interest" description="Disordered" evidence="3">
    <location>
        <begin position="253"/>
        <end position="286"/>
    </location>
</feature>
<dbReference type="EMBL" id="CP027668">
    <property type="protein sequence ID" value="AVO44829.1"/>
    <property type="molecule type" value="Genomic_DNA"/>
</dbReference>
<dbReference type="KEGG" id="phr:C6569_07005"/>
<feature type="domain" description="HTH tetR-type" evidence="4">
    <location>
        <begin position="49"/>
        <end position="109"/>
    </location>
</feature>
<keyword evidence="1 2" id="KW-0238">DNA-binding</keyword>
<gene>
    <name evidence="5" type="ORF">C6569_07005</name>
</gene>
<accession>A0A2S0N9H4</accession>
<feature type="DNA-binding region" description="H-T-H motif" evidence="2">
    <location>
        <begin position="72"/>
        <end position="91"/>
    </location>
</feature>
<name>A0A2S0N9H4_9HYPH</name>
<dbReference type="Gene3D" id="1.10.357.10">
    <property type="entry name" value="Tetracycline Repressor, domain 2"/>
    <property type="match status" value="1"/>
</dbReference>
<dbReference type="InterPro" id="IPR009057">
    <property type="entry name" value="Homeodomain-like_sf"/>
</dbReference>
<dbReference type="Proteomes" id="UP000237889">
    <property type="component" value="Chromosome"/>
</dbReference>
<evidence type="ECO:0000313" key="5">
    <source>
        <dbReference type="EMBL" id="AVO44829.1"/>
    </source>
</evidence>
<feature type="region of interest" description="Disordered" evidence="3">
    <location>
        <begin position="1"/>
        <end position="49"/>
    </location>
</feature>
<dbReference type="PROSITE" id="PS50977">
    <property type="entry name" value="HTH_TETR_2"/>
    <property type="match status" value="1"/>
</dbReference>
<keyword evidence="6" id="KW-1185">Reference proteome</keyword>
<dbReference type="InterPro" id="IPR001647">
    <property type="entry name" value="HTH_TetR"/>
</dbReference>
<evidence type="ECO:0000313" key="6">
    <source>
        <dbReference type="Proteomes" id="UP000237889"/>
    </source>
</evidence>
<dbReference type="GO" id="GO:0003677">
    <property type="term" value="F:DNA binding"/>
    <property type="evidence" value="ECO:0007669"/>
    <property type="project" value="UniProtKB-UniRule"/>
</dbReference>
<dbReference type="SUPFAM" id="SSF46689">
    <property type="entry name" value="Homeodomain-like"/>
    <property type="match status" value="1"/>
</dbReference>
<protein>
    <submittedName>
        <fullName evidence="5">TetR family transcriptional regulator</fullName>
    </submittedName>
</protein>
<proteinExistence type="predicted"/>
<sequence>MPPSSPPSRLRRNARGNWRAERNDLSLGQGLPPTETAMTDATQTSTATPERRDAVVAAFMALLAERDYEAVTLADIAVRSGVSLGDIRALFDSRFAIVEAFVAGIDKAVLDGIDTDLADQDTKEKLFDVLMRRLDLLAPHKPAIRNLSRAAMRDPGLALALNGVARRSQRWMLAAAGVEVPGAGGMIRAQGLAIAFAKVVRAWLDDEDPALARTMRVLDEELAKAGRAAKTLKSVEQLAAPLKSLVCAPFGCRRRSSSWGPDAEEREAPPRGWRGDDFRDPKVTPV</sequence>
<feature type="compositionally biased region" description="Basic and acidic residues" evidence="3">
    <location>
        <begin position="266"/>
        <end position="286"/>
    </location>
</feature>
<evidence type="ECO:0000256" key="2">
    <source>
        <dbReference type="PROSITE-ProRule" id="PRU00335"/>
    </source>
</evidence>
<dbReference type="OrthoDB" id="7828598at2"/>
<organism evidence="5 6">
    <name type="scientific">Phreatobacter cathodiphilus</name>
    <dbReference type="NCBI Taxonomy" id="1868589"/>
    <lineage>
        <taxon>Bacteria</taxon>
        <taxon>Pseudomonadati</taxon>
        <taxon>Pseudomonadota</taxon>
        <taxon>Alphaproteobacteria</taxon>
        <taxon>Hyphomicrobiales</taxon>
        <taxon>Phreatobacteraceae</taxon>
        <taxon>Phreatobacter</taxon>
    </lineage>
</organism>
<evidence type="ECO:0000259" key="4">
    <source>
        <dbReference type="PROSITE" id="PS50977"/>
    </source>
</evidence>
<evidence type="ECO:0000256" key="1">
    <source>
        <dbReference type="ARBA" id="ARBA00023125"/>
    </source>
</evidence>
<feature type="compositionally biased region" description="Polar residues" evidence="3">
    <location>
        <begin position="36"/>
        <end position="48"/>
    </location>
</feature>
<evidence type="ECO:0000256" key="3">
    <source>
        <dbReference type="SAM" id="MobiDB-lite"/>
    </source>
</evidence>